<accession>A0ABS4GJT2</accession>
<keyword evidence="4" id="KW-1185">Reference proteome</keyword>
<evidence type="ECO:0000256" key="1">
    <source>
        <dbReference type="ARBA" id="ARBA00006068"/>
    </source>
</evidence>
<protein>
    <submittedName>
        <fullName evidence="3">LCP family protein required for cell wall assembly</fullName>
    </submittedName>
</protein>
<organism evidence="3 4">
    <name type="scientific">Ammoniphilus resinae</name>
    <dbReference type="NCBI Taxonomy" id="861532"/>
    <lineage>
        <taxon>Bacteria</taxon>
        <taxon>Bacillati</taxon>
        <taxon>Bacillota</taxon>
        <taxon>Bacilli</taxon>
        <taxon>Bacillales</taxon>
        <taxon>Paenibacillaceae</taxon>
        <taxon>Aneurinibacillus group</taxon>
        <taxon>Ammoniphilus</taxon>
    </lineage>
</organism>
<dbReference type="PANTHER" id="PTHR33392:SF6">
    <property type="entry name" value="POLYISOPRENYL-TEICHOIC ACID--PEPTIDOGLYCAN TEICHOIC ACID TRANSFERASE TAGU"/>
    <property type="match status" value="1"/>
</dbReference>
<sequence length="325" mass="36975">MMKKLLLMFFSLVLLVGLGFAGYGYVKYQNMVERWYMPLEPGEYAGEKKNKPPAEEKVELAPFTVLLLGVDSREGEKKSRSDTIMLAAVHPKNQKAVLMSIPRDTLADIPGYGQDKFNHSMFYGGPPLVKQTMENFFDIKVDHYAAVDFDGFIKIVDALGGVEVNVKRRMKYHDPVDGTSIDLQPGLQLLDGENALDYARFRKSDIGSAASDFDRMDRQQEIIRKIADKATELSSVFKVFKMMDILGEHVKTDFTEEKIRGLFLQFRNFSSSSIKSVEIQGTNRRIPMHGYNLWFYLVDQEERNRIKTIIEDTLAGSEPNVTTAK</sequence>
<dbReference type="EMBL" id="JAGGKT010000001">
    <property type="protein sequence ID" value="MBP1930352.1"/>
    <property type="molecule type" value="Genomic_DNA"/>
</dbReference>
<reference evidence="3 4" key="1">
    <citation type="submission" date="2021-03" db="EMBL/GenBank/DDBJ databases">
        <title>Genomic Encyclopedia of Type Strains, Phase IV (KMG-IV): sequencing the most valuable type-strain genomes for metagenomic binning, comparative biology and taxonomic classification.</title>
        <authorList>
            <person name="Goeker M."/>
        </authorList>
    </citation>
    <scope>NUCLEOTIDE SEQUENCE [LARGE SCALE GENOMIC DNA]</scope>
    <source>
        <strain evidence="3 4">DSM 24738</strain>
    </source>
</reference>
<comment type="similarity">
    <text evidence="1">Belongs to the LytR/CpsA/Psr (LCP) family.</text>
</comment>
<dbReference type="Gene3D" id="3.40.630.190">
    <property type="entry name" value="LCP protein"/>
    <property type="match status" value="1"/>
</dbReference>
<feature type="domain" description="Cell envelope-related transcriptional attenuator" evidence="2">
    <location>
        <begin position="80"/>
        <end position="230"/>
    </location>
</feature>
<evidence type="ECO:0000313" key="3">
    <source>
        <dbReference type="EMBL" id="MBP1930352.1"/>
    </source>
</evidence>
<dbReference type="Proteomes" id="UP001519343">
    <property type="component" value="Unassembled WGS sequence"/>
</dbReference>
<evidence type="ECO:0000313" key="4">
    <source>
        <dbReference type="Proteomes" id="UP001519343"/>
    </source>
</evidence>
<dbReference type="PANTHER" id="PTHR33392">
    <property type="entry name" value="POLYISOPRENYL-TEICHOIC ACID--PEPTIDOGLYCAN TEICHOIC ACID TRANSFERASE TAGU"/>
    <property type="match status" value="1"/>
</dbReference>
<proteinExistence type="inferred from homology"/>
<dbReference type="NCBIfam" id="TIGR00350">
    <property type="entry name" value="lytR_cpsA_psr"/>
    <property type="match status" value="1"/>
</dbReference>
<dbReference type="InterPro" id="IPR050922">
    <property type="entry name" value="LytR/CpsA/Psr_CW_biosynth"/>
</dbReference>
<dbReference type="Pfam" id="PF03816">
    <property type="entry name" value="LytR_cpsA_psr"/>
    <property type="match status" value="1"/>
</dbReference>
<gene>
    <name evidence="3" type="ORF">J2Z37_000339</name>
</gene>
<dbReference type="InterPro" id="IPR004474">
    <property type="entry name" value="LytR_CpsA_psr"/>
</dbReference>
<name>A0ABS4GJT2_9BACL</name>
<comment type="caution">
    <text evidence="3">The sequence shown here is derived from an EMBL/GenBank/DDBJ whole genome shotgun (WGS) entry which is preliminary data.</text>
</comment>
<evidence type="ECO:0000259" key="2">
    <source>
        <dbReference type="Pfam" id="PF03816"/>
    </source>
</evidence>